<dbReference type="RefSeq" id="XP_016218538.1">
    <property type="nucleotide sequence ID" value="XM_016353385.1"/>
</dbReference>
<dbReference type="PANTHER" id="PTHR38698:SF1">
    <property type="entry name" value="FUNGAL PROTEIN"/>
    <property type="match status" value="1"/>
</dbReference>
<feature type="region of interest" description="Disordered" evidence="1">
    <location>
        <begin position="1"/>
        <end position="253"/>
    </location>
</feature>
<feature type="compositionally biased region" description="Low complexity" evidence="1">
    <location>
        <begin position="96"/>
        <end position="106"/>
    </location>
</feature>
<organism evidence="2 3">
    <name type="scientific">Verruconis gallopava</name>
    <dbReference type="NCBI Taxonomy" id="253628"/>
    <lineage>
        <taxon>Eukaryota</taxon>
        <taxon>Fungi</taxon>
        <taxon>Dikarya</taxon>
        <taxon>Ascomycota</taxon>
        <taxon>Pezizomycotina</taxon>
        <taxon>Dothideomycetes</taxon>
        <taxon>Pleosporomycetidae</taxon>
        <taxon>Venturiales</taxon>
        <taxon>Sympoventuriaceae</taxon>
        <taxon>Verruconis</taxon>
    </lineage>
</organism>
<dbReference type="OrthoDB" id="5378975at2759"/>
<dbReference type="VEuPathDB" id="FungiDB:PV09_00622"/>
<feature type="compositionally biased region" description="Basic and acidic residues" evidence="1">
    <location>
        <begin position="176"/>
        <end position="191"/>
    </location>
</feature>
<dbReference type="Proteomes" id="UP000053259">
    <property type="component" value="Unassembled WGS sequence"/>
</dbReference>
<name>A0A0D2BBG9_9PEZI</name>
<dbReference type="EMBL" id="KN847530">
    <property type="protein sequence ID" value="KIW08669.1"/>
    <property type="molecule type" value="Genomic_DNA"/>
</dbReference>
<accession>A0A0D2BBG9</accession>
<dbReference type="InterPro" id="IPR031355">
    <property type="entry name" value="YBL010C/LAA2-like"/>
</dbReference>
<evidence type="ECO:0000256" key="1">
    <source>
        <dbReference type="SAM" id="MobiDB-lite"/>
    </source>
</evidence>
<dbReference type="RefSeq" id="XP_016218539.1">
    <property type="nucleotide sequence ID" value="XM_016353386.1"/>
</dbReference>
<proteinExistence type="predicted"/>
<feature type="compositionally biased region" description="Acidic residues" evidence="1">
    <location>
        <begin position="193"/>
        <end position="232"/>
    </location>
</feature>
<feature type="compositionally biased region" description="Basic and acidic residues" evidence="1">
    <location>
        <begin position="361"/>
        <end position="388"/>
    </location>
</feature>
<feature type="compositionally biased region" description="Acidic residues" evidence="1">
    <location>
        <begin position="28"/>
        <end position="37"/>
    </location>
</feature>
<dbReference type="EMBL" id="KN847530">
    <property type="protein sequence ID" value="KIW08670.1"/>
    <property type="molecule type" value="Genomic_DNA"/>
</dbReference>
<dbReference type="PANTHER" id="PTHR38698">
    <property type="entry name" value="EXPRESSED PROTEIN"/>
    <property type="match status" value="1"/>
</dbReference>
<evidence type="ECO:0000313" key="3">
    <source>
        <dbReference type="Proteomes" id="UP000053259"/>
    </source>
</evidence>
<feature type="region of interest" description="Disordered" evidence="1">
    <location>
        <begin position="353"/>
        <end position="421"/>
    </location>
</feature>
<dbReference type="Pfam" id="PF17104">
    <property type="entry name" value="YBL010C_LAA2"/>
    <property type="match status" value="1"/>
</dbReference>
<evidence type="ECO:0000313" key="2">
    <source>
        <dbReference type="EMBL" id="KIW08669.1"/>
    </source>
</evidence>
<feature type="compositionally biased region" description="Pro residues" evidence="1">
    <location>
        <begin position="239"/>
        <end position="249"/>
    </location>
</feature>
<keyword evidence="3" id="KW-1185">Reference proteome</keyword>
<dbReference type="AlphaFoldDB" id="A0A0D2BBG9"/>
<protein>
    <submittedName>
        <fullName evidence="2">Uncharacterized protein</fullName>
    </submittedName>
</protein>
<feature type="compositionally biased region" description="Basic and acidic residues" evidence="1">
    <location>
        <begin position="138"/>
        <end position="151"/>
    </location>
</feature>
<dbReference type="GeneID" id="27308595"/>
<feature type="compositionally biased region" description="Basic and acidic residues" evidence="1">
    <location>
        <begin position="9"/>
        <end position="20"/>
    </location>
</feature>
<reference evidence="2 3" key="1">
    <citation type="submission" date="2015-01" db="EMBL/GenBank/DDBJ databases">
        <title>The Genome Sequence of Ochroconis gallopava CBS43764.</title>
        <authorList>
            <consortium name="The Broad Institute Genomics Platform"/>
            <person name="Cuomo C."/>
            <person name="de Hoog S."/>
            <person name="Gorbushina A."/>
            <person name="Stielow B."/>
            <person name="Teixiera M."/>
            <person name="Abouelleil A."/>
            <person name="Chapman S.B."/>
            <person name="Priest M."/>
            <person name="Young S.K."/>
            <person name="Wortman J."/>
            <person name="Nusbaum C."/>
            <person name="Birren B."/>
        </authorList>
    </citation>
    <scope>NUCLEOTIDE SEQUENCE [LARGE SCALE GENOMIC DNA]</scope>
    <source>
        <strain evidence="2 3">CBS 43764</strain>
    </source>
</reference>
<sequence length="492" mass="53896">MSGELQPPETKHHALEDTGAHELASSDDGSDDFVDASEGERPHIRPGGESPIPLTRVEKVDDEPSYGEVPGTPAYNNRIADAVPDEIEVVPEGTRSRSASRVSRPSTPGGTRIPRMIVEKIDPDVPSYGDVPGTAAYEMRKADAEPDEIVRSPDSARAPANPFKASPTASNIRSTGDLDRDQISLDDRSDDPGGGEDEADDGGFGDDFDDFEEGQEANADDDDFGEFDEGFSDEQTHAPPDPSQPPSLPSIPIADFRDANDIESIQSICAPYLRALFPSYPPTTSSSLPPPNQQIFLSERSASLYSQLIAPPPLAPPNWLRSRIRRLFLVSLGVPVDLDEILPASKQKKLVLPSGLLKSPDPNKEKSPRPSSDDRSQLGKLKAGHDSDASLTSTASGKQRKSRRKAGNKEVEQPPEFDTVAARRLAQTTQERIDGMSDKELKEHIKEVERMNEKGREYLGYWQRKVEEAGREKEAFEGVIENLVNFARKVRK</sequence>
<dbReference type="STRING" id="253628.A0A0D2BBG9"/>
<gene>
    <name evidence="2" type="ORF">PV09_00622</name>
</gene>
<dbReference type="HOGENOM" id="CLU_022564_2_0_1"/>